<dbReference type="PANTHER" id="PTHR43711:SF31">
    <property type="entry name" value="HISTIDINE KINASE"/>
    <property type="match status" value="1"/>
</dbReference>
<feature type="domain" description="Histidine kinase" evidence="10">
    <location>
        <begin position="247"/>
        <end position="463"/>
    </location>
</feature>
<evidence type="ECO:0000256" key="5">
    <source>
        <dbReference type="ARBA" id="ARBA00022777"/>
    </source>
</evidence>
<keyword evidence="13" id="KW-1185">Reference proteome</keyword>
<keyword evidence="6" id="KW-0902">Two-component regulatory system</keyword>
<keyword evidence="9" id="KW-1133">Transmembrane helix</keyword>
<dbReference type="InterPro" id="IPR036097">
    <property type="entry name" value="HisK_dim/P_sf"/>
</dbReference>
<dbReference type="SUPFAM" id="SSF55874">
    <property type="entry name" value="ATPase domain of HSP90 chaperone/DNA topoisomerase II/histidine kinase"/>
    <property type="match status" value="1"/>
</dbReference>
<dbReference type="Proteomes" id="UP000054851">
    <property type="component" value="Unassembled WGS sequence"/>
</dbReference>
<keyword evidence="5 12" id="KW-0418">Kinase</keyword>
<dbReference type="EMBL" id="FCOA02000004">
    <property type="protein sequence ID" value="SAK54210.1"/>
    <property type="molecule type" value="Genomic_DNA"/>
</dbReference>
<dbReference type="InterPro" id="IPR001789">
    <property type="entry name" value="Sig_transdc_resp-reg_receiver"/>
</dbReference>
<dbReference type="InterPro" id="IPR004358">
    <property type="entry name" value="Sig_transdc_His_kin-like_C"/>
</dbReference>
<feature type="coiled-coil region" evidence="8">
    <location>
        <begin position="213"/>
        <end position="240"/>
    </location>
</feature>
<reference evidence="12" key="1">
    <citation type="submission" date="2016-01" db="EMBL/GenBank/DDBJ databases">
        <authorList>
            <person name="Peeters C."/>
        </authorList>
    </citation>
    <scope>NUCLEOTIDE SEQUENCE</scope>
    <source>
        <strain evidence="12">LMG 29322</strain>
    </source>
</reference>
<keyword evidence="9" id="KW-0812">Transmembrane</keyword>
<evidence type="ECO:0000313" key="13">
    <source>
        <dbReference type="Proteomes" id="UP000054851"/>
    </source>
</evidence>
<feature type="transmembrane region" description="Helical" evidence="9">
    <location>
        <begin position="68"/>
        <end position="85"/>
    </location>
</feature>
<keyword evidence="3 7" id="KW-0597">Phosphoprotein</keyword>
<dbReference type="InterPro" id="IPR050736">
    <property type="entry name" value="Sensor_HK_Regulatory"/>
</dbReference>
<evidence type="ECO:0000256" key="7">
    <source>
        <dbReference type="PROSITE-ProRule" id="PRU00169"/>
    </source>
</evidence>
<feature type="modified residue" description="4-aspartylphosphate" evidence="7">
    <location>
        <position position="536"/>
    </location>
</feature>
<dbReference type="InterPro" id="IPR036890">
    <property type="entry name" value="HATPase_C_sf"/>
</dbReference>
<dbReference type="InterPro" id="IPR005467">
    <property type="entry name" value="His_kinase_dom"/>
</dbReference>
<comment type="caution">
    <text evidence="12">The sequence shown here is derived from an EMBL/GenBank/DDBJ whole genome shotgun (WGS) entry which is preliminary data.</text>
</comment>
<feature type="transmembrane region" description="Helical" evidence="9">
    <location>
        <begin position="97"/>
        <end position="116"/>
    </location>
</feature>
<evidence type="ECO:0000313" key="12">
    <source>
        <dbReference type="EMBL" id="SAK54210.1"/>
    </source>
</evidence>
<dbReference type="SUPFAM" id="SSF47384">
    <property type="entry name" value="Homodimeric domain of signal transducing histidine kinase"/>
    <property type="match status" value="1"/>
</dbReference>
<protein>
    <recommendedName>
        <fullName evidence="2">histidine kinase</fullName>
        <ecNumber evidence="2">2.7.13.3</ecNumber>
    </recommendedName>
</protein>
<dbReference type="SMART" id="SM00387">
    <property type="entry name" value="HATPase_c"/>
    <property type="match status" value="1"/>
</dbReference>
<dbReference type="PRINTS" id="PR00344">
    <property type="entry name" value="BCTRLSENSOR"/>
</dbReference>
<evidence type="ECO:0000256" key="4">
    <source>
        <dbReference type="ARBA" id="ARBA00022679"/>
    </source>
</evidence>
<dbReference type="PROSITE" id="PS50109">
    <property type="entry name" value="HIS_KIN"/>
    <property type="match status" value="1"/>
</dbReference>
<evidence type="ECO:0000256" key="3">
    <source>
        <dbReference type="ARBA" id="ARBA00022553"/>
    </source>
</evidence>
<dbReference type="SMART" id="SM00388">
    <property type="entry name" value="HisKA"/>
    <property type="match status" value="1"/>
</dbReference>
<evidence type="ECO:0000259" key="11">
    <source>
        <dbReference type="PROSITE" id="PS50110"/>
    </source>
</evidence>
<dbReference type="OrthoDB" id="6114847at2"/>
<dbReference type="SMART" id="SM00448">
    <property type="entry name" value="REC"/>
    <property type="match status" value="1"/>
</dbReference>
<dbReference type="PROSITE" id="PS50110">
    <property type="entry name" value="RESPONSE_REGULATORY"/>
    <property type="match status" value="1"/>
</dbReference>
<keyword evidence="4" id="KW-0808">Transferase</keyword>
<dbReference type="InterPro" id="IPR011006">
    <property type="entry name" value="CheY-like_superfamily"/>
</dbReference>
<dbReference type="AlphaFoldDB" id="A0A158A8Y0"/>
<dbReference type="Pfam" id="PF00072">
    <property type="entry name" value="Response_reg"/>
    <property type="match status" value="1"/>
</dbReference>
<dbReference type="CDD" id="cd00156">
    <property type="entry name" value="REC"/>
    <property type="match status" value="1"/>
</dbReference>
<evidence type="ECO:0000256" key="6">
    <source>
        <dbReference type="ARBA" id="ARBA00023012"/>
    </source>
</evidence>
<dbReference type="Gene3D" id="1.10.287.130">
    <property type="match status" value="1"/>
</dbReference>
<dbReference type="STRING" id="1777140.AWB79_02110"/>
<sequence length="618" mass="69265">MRSANLRVRRFRSAAQERAFRRDYAQRFSVQRKLSIAIFTALWIVFSIRDFERLDILDPVHLHHAELIFVRAAAAIGMGAAVLLWTPRALDDERWAVGLLCLWTLSAWLATLRMLQIVDLPWHEHYSILTLTLFTIFMAFRLRAITAAWLVGLCVVSYLLMLFLAPPGEKFGMHLSSMLAHATSLPLTYAIGVVVSIPLERSARREFMYRRSLRAAKARVETASRAVNEQNKRMQELVKEKERFFSSAYHDIQQPLAAINLFIRSARMNIGDGRAVKRDLEVIEETASDIVDMFKEIQDYSELGSYVPRLAPVNTLDLLTEVVGQYREMARSRGIDLRLARRRVRPPSIETDRSLLKRALSNLVSNAIKSTSSGGVVLGWVHLDERLRIDVWDTGIGIAAVHREAIFAEYYQINNSERDRSKGLGLGLSIVQRVVRILPGHAVSFASTEGRGSRFSLYASVAASTPATGTNQYGKVCNPDLNGAFMLLCDDEPKVLEGLRRLFSSAGALVQAAESMAGFAAILADDSRIPDLIVTDIRLRDGASGMAVADRIRRHYAWAGVIPVAFITGELLSVRVLRDFPEPFVLLRKSSAPEDLLGEISRFAAAHRKENLDLAKHL</sequence>
<evidence type="ECO:0000259" key="10">
    <source>
        <dbReference type="PROSITE" id="PS50109"/>
    </source>
</evidence>
<dbReference type="Gene3D" id="3.30.565.10">
    <property type="entry name" value="Histidine kinase-like ATPase, C-terminal domain"/>
    <property type="match status" value="1"/>
</dbReference>
<dbReference type="InterPro" id="IPR003661">
    <property type="entry name" value="HisK_dim/P_dom"/>
</dbReference>
<evidence type="ECO:0000256" key="9">
    <source>
        <dbReference type="SAM" id="Phobius"/>
    </source>
</evidence>
<dbReference type="Pfam" id="PF02518">
    <property type="entry name" value="HATPase_c"/>
    <property type="match status" value="1"/>
</dbReference>
<name>A0A158A8Y0_9BURK</name>
<organism evidence="12 13">
    <name type="scientific">Caballeronia hypogeia</name>
    <dbReference type="NCBI Taxonomy" id="1777140"/>
    <lineage>
        <taxon>Bacteria</taxon>
        <taxon>Pseudomonadati</taxon>
        <taxon>Pseudomonadota</taxon>
        <taxon>Betaproteobacteria</taxon>
        <taxon>Burkholderiales</taxon>
        <taxon>Burkholderiaceae</taxon>
        <taxon>Caballeronia</taxon>
    </lineage>
</organism>
<accession>A0A158A8Y0</accession>
<gene>
    <name evidence="12" type="ORF">AWB79_02110</name>
</gene>
<feature type="domain" description="Response regulatory" evidence="11">
    <location>
        <begin position="485"/>
        <end position="604"/>
    </location>
</feature>
<feature type="transmembrane region" description="Helical" evidence="9">
    <location>
        <begin position="147"/>
        <end position="166"/>
    </location>
</feature>
<evidence type="ECO:0000256" key="1">
    <source>
        <dbReference type="ARBA" id="ARBA00000085"/>
    </source>
</evidence>
<proteinExistence type="predicted"/>
<feature type="transmembrane region" description="Helical" evidence="9">
    <location>
        <begin position="178"/>
        <end position="199"/>
    </location>
</feature>
<dbReference type="CDD" id="cd00082">
    <property type="entry name" value="HisKA"/>
    <property type="match status" value="1"/>
</dbReference>
<evidence type="ECO:0000256" key="2">
    <source>
        <dbReference type="ARBA" id="ARBA00012438"/>
    </source>
</evidence>
<comment type="catalytic activity">
    <reaction evidence="1">
        <text>ATP + protein L-histidine = ADP + protein N-phospho-L-histidine.</text>
        <dbReference type="EC" id="2.7.13.3"/>
    </reaction>
</comment>
<dbReference type="EC" id="2.7.13.3" evidence="2"/>
<feature type="transmembrane region" description="Helical" evidence="9">
    <location>
        <begin position="122"/>
        <end position="140"/>
    </location>
</feature>
<dbReference type="SUPFAM" id="SSF52172">
    <property type="entry name" value="CheY-like"/>
    <property type="match status" value="1"/>
</dbReference>
<feature type="transmembrane region" description="Helical" evidence="9">
    <location>
        <begin position="30"/>
        <end position="48"/>
    </location>
</feature>
<keyword evidence="9" id="KW-0472">Membrane</keyword>
<keyword evidence="8" id="KW-0175">Coiled coil</keyword>
<dbReference type="GO" id="GO:0000155">
    <property type="term" value="F:phosphorelay sensor kinase activity"/>
    <property type="evidence" value="ECO:0007669"/>
    <property type="project" value="InterPro"/>
</dbReference>
<feature type="transmembrane region" description="Helical" evidence="9">
    <location>
        <begin position="556"/>
        <end position="577"/>
    </location>
</feature>
<evidence type="ECO:0000256" key="8">
    <source>
        <dbReference type="SAM" id="Coils"/>
    </source>
</evidence>
<dbReference type="InterPro" id="IPR003594">
    <property type="entry name" value="HATPase_dom"/>
</dbReference>
<dbReference type="Gene3D" id="3.40.50.2300">
    <property type="match status" value="1"/>
</dbReference>
<dbReference type="PANTHER" id="PTHR43711">
    <property type="entry name" value="TWO-COMPONENT HISTIDINE KINASE"/>
    <property type="match status" value="1"/>
</dbReference>